<gene>
    <name evidence="1" type="ORF">MERR_LOCUS9233</name>
</gene>
<organism evidence="1 2">
    <name type="scientific">Microthlaspi erraticum</name>
    <dbReference type="NCBI Taxonomy" id="1685480"/>
    <lineage>
        <taxon>Eukaryota</taxon>
        <taxon>Viridiplantae</taxon>
        <taxon>Streptophyta</taxon>
        <taxon>Embryophyta</taxon>
        <taxon>Tracheophyta</taxon>
        <taxon>Spermatophyta</taxon>
        <taxon>Magnoliopsida</taxon>
        <taxon>eudicotyledons</taxon>
        <taxon>Gunneridae</taxon>
        <taxon>Pentapetalae</taxon>
        <taxon>rosids</taxon>
        <taxon>malvids</taxon>
        <taxon>Brassicales</taxon>
        <taxon>Brassicaceae</taxon>
        <taxon>Coluteocarpeae</taxon>
        <taxon>Microthlaspi</taxon>
    </lineage>
</organism>
<dbReference type="Proteomes" id="UP000467841">
    <property type="component" value="Unassembled WGS sequence"/>
</dbReference>
<name>A0A6D2I5K0_9BRAS</name>
<protein>
    <submittedName>
        <fullName evidence="1">Uncharacterized protein</fullName>
    </submittedName>
</protein>
<evidence type="ECO:0000313" key="1">
    <source>
        <dbReference type="EMBL" id="CAA7021998.1"/>
    </source>
</evidence>
<dbReference type="EMBL" id="CACVBM020000666">
    <property type="protein sequence ID" value="CAA7021998.1"/>
    <property type="molecule type" value="Genomic_DNA"/>
</dbReference>
<sequence>MVKHVFQVQLIKDAKASLLDLLTGRPVEIDKMTCLDTDFRCKRRLAGGIKSKHCVQGVRIEVRGIDKMTLVGEHKWQDQAGGEKGEKSRPLSY</sequence>
<proteinExistence type="predicted"/>
<reference evidence="1" key="1">
    <citation type="submission" date="2020-01" db="EMBL/GenBank/DDBJ databases">
        <authorList>
            <person name="Mishra B."/>
        </authorList>
    </citation>
    <scope>NUCLEOTIDE SEQUENCE [LARGE SCALE GENOMIC DNA]</scope>
</reference>
<dbReference type="AlphaFoldDB" id="A0A6D2I5K0"/>
<keyword evidence="2" id="KW-1185">Reference proteome</keyword>
<accession>A0A6D2I5K0</accession>
<evidence type="ECO:0000313" key="2">
    <source>
        <dbReference type="Proteomes" id="UP000467841"/>
    </source>
</evidence>
<comment type="caution">
    <text evidence="1">The sequence shown here is derived from an EMBL/GenBank/DDBJ whole genome shotgun (WGS) entry which is preliminary data.</text>
</comment>